<evidence type="ECO:0000313" key="1">
    <source>
        <dbReference type="EMBL" id="MFF3669594.1"/>
    </source>
</evidence>
<organism evidence="1 2">
    <name type="scientific">Microtetraspora malaysiensis</name>
    <dbReference type="NCBI Taxonomy" id="161358"/>
    <lineage>
        <taxon>Bacteria</taxon>
        <taxon>Bacillati</taxon>
        <taxon>Actinomycetota</taxon>
        <taxon>Actinomycetes</taxon>
        <taxon>Streptosporangiales</taxon>
        <taxon>Streptosporangiaceae</taxon>
        <taxon>Microtetraspora</taxon>
    </lineage>
</organism>
<dbReference type="RefSeq" id="WP_387415814.1">
    <property type="nucleotide sequence ID" value="NZ_JBIASD010000022.1"/>
</dbReference>
<keyword evidence="2" id="KW-1185">Reference proteome</keyword>
<reference evidence="1 2" key="1">
    <citation type="submission" date="2024-10" db="EMBL/GenBank/DDBJ databases">
        <title>The Natural Products Discovery Center: Release of the First 8490 Sequenced Strains for Exploring Actinobacteria Biosynthetic Diversity.</title>
        <authorList>
            <person name="Kalkreuter E."/>
            <person name="Kautsar S.A."/>
            <person name="Yang D."/>
            <person name="Bader C.D."/>
            <person name="Teijaro C.N."/>
            <person name="Fluegel L."/>
            <person name="Davis C.M."/>
            <person name="Simpson J.R."/>
            <person name="Lauterbach L."/>
            <person name="Steele A.D."/>
            <person name="Gui C."/>
            <person name="Meng S."/>
            <person name="Li G."/>
            <person name="Viehrig K."/>
            <person name="Ye F."/>
            <person name="Su P."/>
            <person name="Kiefer A.F."/>
            <person name="Nichols A."/>
            <person name="Cepeda A.J."/>
            <person name="Yan W."/>
            <person name="Fan B."/>
            <person name="Jiang Y."/>
            <person name="Adhikari A."/>
            <person name="Zheng C.-J."/>
            <person name="Schuster L."/>
            <person name="Cowan T.M."/>
            <person name="Smanski M.J."/>
            <person name="Chevrette M.G."/>
            <person name="De Carvalho L.P.S."/>
            <person name="Shen B."/>
        </authorList>
    </citation>
    <scope>NUCLEOTIDE SEQUENCE [LARGE SCALE GENOMIC DNA]</scope>
    <source>
        <strain evidence="1 2">NPDC002173</strain>
    </source>
</reference>
<accession>A0ABW6SX54</accession>
<sequence>MSGDLVTLVNELSPYAVTAIGAYGAAVLSKAQEEAVDVTVGWGRKILQKIFGVNTAEDGLPSSVAELIDAPEDADLQAALRVEIRRMLAKNATLAAELAQMLEHARRECGANGQGVVTALAFDNARQYNLGQGTMNISPDAPYDR</sequence>
<evidence type="ECO:0000313" key="2">
    <source>
        <dbReference type="Proteomes" id="UP001602013"/>
    </source>
</evidence>
<name>A0ABW6SX54_9ACTN</name>
<dbReference type="Proteomes" id="UP001602013">
    <property type="component" value="Unassembled WGS sequence"/>
</dbReference>
<gene>
    <name evidence="1" type="ORF">ACFYXI_28800</name>
</gene>
<comment type="caution">
    <text evidence="1">The sequence shown here is derived from an EMBL/GenBank/DDBJ whole genome shotgun (WGS) entry which is preliminary data.</text>
</comment>
<dbReference type="EMBL" id="JBIASD010000022">
    <property type="protein sequence ID" value="MFF3669594.1"/>
    <property type="molecule type" value="Genomic_DNA"/>
</dbReference>
<proteinExistence type="predicted"/>
<protein>
    <submittedName>
        <fullName evidence="1">Uncharacterized protein</fullName>
    </submittedName>
</protein>